<protein>
    <submittedName>
        <fullName evidence="1">Uncharacterized protein</fullName>
    </submittedName>
</protein>
<dbReference type="Pfam" id="PF25735">
    <property type="entry name" value="Phage_L5_gp82"/>
    <property type="match status" value="1"/>
</dbReference>
<dbReference type="EMBL" id="JAGETX010000024">
    <property type="protein sequence ID" value="MBO3273090.1"/>
    <property type="molecule type" value="Genomic_DNA"/>
</dbReference>
<sequence>MIRPLTIDIEGQPVKVHRNLKYKDKGLWSVLFKVDGKEKVIAVLPEVNLLNVQFLVREGGRQRVIAEKCKNVHAFAIGLFTKVDSQPQTAITYDPYECGYFYQKQNKAPICSASHARLVGKEAFATDNSLF</sequence>
<comment type="caution">
    <text evidence="1">The sequence shown here is derived from an EMBL/GenBank/DDBJ whole genome shotgun (WGS) entry which is preliminary data.</text>
</comment>
<gene>
    <name evidence="1" type="ORF">J4D97_20740</name>
</gene>
<proteinExistence type="predicted"/>
<organism evidence="1 2">
    <name type="scientific">Hymenobacter defluvii</name>
    <dbReference type="NCBI Taxonomy" id="2054411"/>
    <lineage>
        <taxon>Bacteria</taxon>
        <taxon>Pseudomonadati</taxon>
        <taxon>Bacteroidota</taxon>
        <taxon>Cytophagia</taxon>
        <taxon>Cytophagales</taxon>
        <taxon>Hymenobacteraceae</taxon>
        <taxon>Hymenobacter</taxon>
    </lineage>
</organism>
<dbReference type="Proteomes" id="UP000670527">
    <property type="component" value="Unassembled WGS sequence"/>
</dbReference>
<dbReference type="InterPro" id="IPR058002">
    <property type="entry name" value="Gp82"/>
</dbReference>
<dbReference type="RefSeq" id="WP_208309237.1">
    <property type="nucleotide sequence ID" value="NZ_JAGETX010000024.1"/>
</dbReference>
<evidence type="ECO:0000313" key="2">
    <source>
        <dbReference type="Proteomes" id="UP000670527"/>
    </source>
</evidence>
<keyword evidence="2" id="KW-1185">Reference proteome</keyword>
<evidence type="ECO:0000313" key="1">
    <source>
        <dbReference type="EMBL" id="MBO3273090.1"/>
    </source>
</evidence>
<name>A0ABS3TK44_9BACT</name>
<reference evidence="1 2" key="1">
    <citation type="submission" date="2021-03" db="EMBL/GenBank/DDBJ databases">
        <authorList>
            <person name="Kim M.K."/>
        </authorList>
    </citation>
    <scope>NUCLEOTIDE SEQUENCE [LARGE SCALE GENOMIC DNA]</scope>
    <source>
        <strain evidence="1 2">BT507</strain>
    </source>
</reference>
<accession>A0ABS3TK44</accession>